<dbReference type="Pfam" id="PF14279">
    <property type="entry name" value="HNH_5"/>
    <property type="match status" value="1"/>
</dbReference>
<dbReference type="PANTHER" id="PTHR33877:SF2">
    <property type="entry name" value="OS07G0170200 PROTEIN"/>
    <property type="match status" value="1"/>
</dbReference>
<dbReference type="PANTHER" id="PTHR33877">
    <property type="entry name" value="SLL1193 PROTEIN"/>
    <property type="match status" value="1"/>
</dbReference>
<name>A0A879R282_9CAUD</name>
<protein>
    <submittedName>
        <fullName evidence="2">HNH endonuclease</fullName>
    </submittedName>
</protein>
<dbReference type="SMART" id="SM00507">
    <property type="entry name" value="HNHc"/>
    <property type="match status" value="1"/>
</dbReference>
<dbReference type="InterPro" id="IPR003615">
    <property type="entry name" value="HNH_nuc"/>
</dbReference>
<keyword evidence="2" id="KW-0540">Nuclease</keyword>
<dbReference type="GeneID" id="77946498"/>
<keyword evidence="2" id="KW-0255">Endonuclease</keyword>
<evidence type="ECO:0000259" key="1">
    <source>
        <dbReference type="SMART" id="SM00507"/>
    </source>
</evidence>
<dbReference type="GO" id="GO:0004519">
    <property type="term" value="F:endonuclease activity"/>
    <property type="evidence" value="ECO:0007669"/>
    <property type="project" value="UniProtKB-KW"/>
</dbReference>
<dbReference type="InterPro" id="IPR029471">
    <property type="entry name" value="HNH_5"/>
</dbReference>
<proteinExistence type="predicted"/>
<dbReference type="Proteomes" id="UP000664915">
    <property type="component" value="Segment"/>
</dbReference>
<evidence type="ECO:0000313" key="3">
    <source>
        <dbReference type="Proteomes" id="UP000664915"/>
    </source>
</evidence>
<sequence>MVPLHSPQEYLFHLYATNSGDAKRLWRQNIKDSWENKCAYCGSEENLTIDHIIPQCKGGADFTKNVVCCCHSCNQSKGHDHWKLWYVQQDFYCEDKFNKIEEWMKPEPPTNLFAYRPRRNNAT</sequence>
<organism evidence="2 3">
    <name type="scientific">Synechococcus phage S-SRM01</name>
    <dbReference type="NCBI Taxonomy" id="2781608"/>
    <lineage>
        <taxon>Viruses</taxon>
        <taxon>Duplodnaviria</taxon>
        <taxon>Heunggongvirae</taxon>
        <taxon>Uroviricota</taxon>
        <taxon>Caudoviricetes</taxon>
        <taxon>Pantevenvirales</taxon>
        <taxon>Kyanoviridae</taxon>
        <taxon>Serangoonvirus</taxon>
        <taxon>Serangoonvirus essarone</taxon>
    </lineage>
</organism>
<feature type="domain" description="HNH nuclease" evidence="1">
    <location>
        <begin position="25"/>
        <end position="75"/>
    </location>
</feature>
<dbReference type="InterPro" id="IPR052892">
    <property type="entry name" value="NA-targeting_endonuclease"/>
</dbReference>
<dbReference type="Gene3D" id="1.10.30.50">
    <property type="match status" value="1"/>
</dbReference>
<keyword evidence="3" id="KW-1185">Reference proteome</keyword>
<dbReference type="KEGG" id="vg:77946498"/>
<dbReference type="RefSeq" id="YP_010670303.1">
    <property type="nucleotide sequence ID" value="NC_070963.1"/>
</dbReference>
<reference evidence="2" key="1">
    <citation type="submission" date="2020-09" db="EMBL/GenBank/DDBJ databases">
        <authorList>
            <person name="Zhang D."/>
            <person name="Hatherill J.R."/>
            <person name="Ramirez J.F."/>
            <person name="Edinger B."/>
            <person name="Balarin R."/>
            <person name="Sullivan A."/>
            <person name="Humpal K.M."/>
            <person name="Guseva A."/>
            <person name="Butela K.A."/>
            <person name="Garlena R.A."/>
            <person name="Russell D.A."/>
            <person name="Pope W.H."/>
            <person name="Jacobs-Sera D."/>
            <person name="Hatfull G.F."/>
        </authorList>
    </citation>
    <scope>NUCLEOTIDE SEQUENCE</scope>
</reference>
<evidence type="ECO:0000313" key="2">
    <source>
        <dbReference type="EMBL" id="QPX48293.1"/>
    </source>
</evidence>
<accession>A0A879R282</accession>
<dbReference type="EMBL" id="MW015081">
    <property type="protein sequence ID" value="QPX48293.1"/>
    <property type="molecule type" value="Genomic_DNA"/>
</dbReference>
<keyword evidence="2" id="KW-0378">Hydrolase</keyword>